<evidence type="ECO:0000313" key="3">
    <source>
        <dbReference type="EMBL" id="APA99224.1"/>
    </source>
</evidence>
<evidence type="ECO:0000259" key="2">
    <source>
        <dbReference type="Pfam" id="PF05175"/>
    </source>
</evidence>
<protein>
    <submittedName>
        <fullName evidence="3">Peptide chain release factor N(5)-glutamine methyltransferase</fullName>
        <ecNumber evidence="3">2.1.1.297</ecNumber>
    </submittedName>
    <submittedName>
        <fullName evidence="4">SAM-dependent methyltransferase</fullName>
    </submittedName>
</protein>
<dbReference type="GO" id="GO:0032259">
    <property type="term" value="P:methylation"/>
    <property type="evidence" value="ECO:0007669"/>
    <property type="project" value="UniProtKB-KW"/>
</dbReference>
<dbReference type="InterPro" id="IPR007848">
    <property type="entry name" value="Small_mtfrase_dom"/>
</dbReference>
<evidence type="ECO:0000256" key="1">
    <source>
        <dbReference type="SAM" id="MobiDB-lite"/>
    </source>
</evidence>
<reference evidence="5" key="1">
    <citation type="submission" date="2015-07" db="EMBL/GenBank/DDBJ databases">
        <title>Nocardia seriolae U-1 whole genome shotgun sequence.</title>
        <authorList>
            <person name="Imajoh M."/>
            <person name="Fukumoto Y."/>
            <person name="Sukeda M."/>
            <person name="Yamane J."/>
            <person name="Yamasaki K."/>
            <person name="Shimizu M."/>
            <person name="Ohnishi K."/>
            <person name="Oshima S."/>
        </authorList>
    </citation>
    <scope>NUCLEOTIDE SEQUENCE [LARGE SCALE GENOMIC DNA]</scope>
    <source>
        <strain evidence="5">U-1</strain>
    </source>
</reference>
<evidence type="ECO:0000313" key="6">
    <source>
        <dbReference type="Proteomes" id="UP000180166"/>
    </source>
</evidence>
<feature type="region of interest" description="Disordered" evidence="1">
    <location>
        <begin position="102"/>
        <end position="135"/>
    </location>
</feature>
<reference evidence="4 5" key="2">
    <citation type="journal article" date="2016" name="Genome Announc.">
        <title>Draft Genome Sequence of Erythromycin- and Oxytetracycline-Sensitive Nocardia seriolae Strain U-1 (NBRC 110359).</title>
        <authorList>
            <person name="Imajoh M."/>
            <person name="Sukeda M."/>
            <person name="Shimizu M."/>
            <person name="Yamane J."/>
            <person name="Ohnishi K."/>
            <person name="Oshima S."/>
        </authorList>
    </citation>
    <scope>NUCLEOTIDE SEQUENCE [LARGE SCALE GENOMIC DNA]</scope>
    <source>
        <strain evidence="4 5">U-1</strain>
    </source>
</reference>
<dbReference type="Proteomes" id="UP000180166">
    <property type="component" value="Chromosome"/>
</dbReference>
<proteinExistence type="predicted"/>
<dbReference type="Gene3D" id="3.40.50.150">
    <property type="entry name" value="Vaccinia Virus protein VP39"/>
    <property type="match status" value="1"/>
</dbReference>
<dbReference type="PANTHER" id="PTHR18895">
    <property type="entry name" value="HEMK METHYLTRANSFERASE"/>
    <property type="match status" value="1"/>
</dbReference>
<dbReference type="EMBL" id="CP017839">
    <property type="protein sequence ID" value="APA99224.1"/>
    <property type="molecule type" value="Genomic_DNA"/>
</dbReference>
<dbReference type="SUPFAM" id="SSF53335">
    <property type="entry name" value="S-adenosyl-L-methionine-dependent methyltransferases"/>
    <property type="match status" value="1"/>
</dbReference>
<dbReference type="Proteomes" id="UP000037179">
    <property type="component" value="Unassembled WGS sequence"/>
</dbReference>
<reference evidence="3 6" key="3">
    <citation type="submission" date="2016-10" db="EMBL/GenBank/DDBJ databases">
        <title>Genome sequence of Nocardia seriolae strain EM150506, isolated from Anguila japonica.</title>
        <authorList>
            <person name="Han H.-J."/>
        </authorList>
    </citation>
    <scope>NUCLEOTIDE SEQUENCE [LARGE SCALE GENOMIC DNA]</scope>
    <source>
        <strain evidence="3 6">EM150506</strain>
    </source>
</reference>
<dbReference type="InterPro" id="IPR050320">
    <property type="entry name" value="N5-glutamine_MTase"/>
</dbReference>
<dbReference type="EC" id="2.1.1.297" evidence="3"/>
<name>A0ABC8AY81_9NOCA</name>
<organism evidence="3 6">
    <name type="scientific">Nocardia seriolae</name>
    <dbReference type="NCBI Taxonomy" id="37332"/>
    <lineage>
        <taxon>Bacteria</taxon>
        <taxon>Bacillati</taxon>
        <taxon>Actinomycetota</taxon>
        <taxon>Actinomycetes</taxon>
        <taxon>Mycobacteriales</taxon>
        <taxon>Nocardiaceae</taxon>
        <taxon>Nocardia</taxon>
    </lineage>
</organism>
<dbReference type="AlphaFoldDB" id="A0ABC8AY81"/>
<accession>A0ABC8AY81</accession>
<evidence type="ECO:0000313" key="5">
    <source>
        <dbReference type="Proteomes" id="UP000037179"/>
    </source>
</evidence>
<gene>
    <name evidence="3" type="primary">hemK</name>
    <name evidence="3" type="ORF">NS506_05178</name>
    <name evidence="4" type="ORF">NSK11_contig00008-0028</name>
</gene>
<dbReference type="KEGG" id="nsr:NS506_05178"/>
<keyword evidence="3" id="KW-0489">Methyltransferase</keyword>
<dbReference type="Pfam" id="PF05175">
    <property type="entry name" value="MTS"/>
    <property type="match status" value="1"/>
</dbReference>
<dbReference type="CDD" id="cd02440">
    <property type="entry name" value="AdoMet_MTases"/>
    <property type="match status" value="1"/>
</dbReference>
<dbReference type="PANTHER" id="PTHR18895:SF74">
    <property type="entry name" value="MTRF1L RELEASE FACTOR GLUTAMINE METHYLTRANSFERASE"/>
    <property type="match status" value="1"/>
</dbReference>
<feature type="compositionally biased region" description="Low complexity" evidence="1">
    <location>
        <begin position="116"/>
        <end position="135"/>
    </location>
</feature>
<dbReference type="InterPro" id="IPR029063">
    <property type="entry name" value="SAM-dependent_MTases_sf"/>
</dbReference>
<evidence type="ECO:0000313" key="4">
    <source>
        <dbReference type="EMBL" id="GAP26657.1"/>
    </source>
</evidence>
<dbReference type="EMBL" id="BBYQ01000008">
    <property type="protein sequence ID" value="GAP26657.1"/>
    <property type="molecule type" value="Genomic_DNA"/>
</dbReference>
<dbReference type="GO" id="GO:0102559">
    <property type="term" value="F:peptide chain release factor N(5)-glutamine methyltransferase activity"/>
    <property type="evidence" value="ECO:0007669"/>
    <property type="project" value="UniProtKB-EC"/>
</dbReference>
<sequence>MHNDAVSSPDTDTLVARLRAAGCVFAEDEAALLLAAATDPGTLESLVTQRIAGFPLEHLLGWAEFRGLRVAVAPGVFVPRQRTGFLVEQAVVLGRDRAGRSMRSERGRTALRPENPRAAAALPTPAAGGEIPPGAEGDTLTALDMCCGCGALGLAFAKELTAEGIRVDLTAADIEPAAVDCARVNLEPVGGRVFEGDLFEAVPTDLLGRVDVLLANTPYVPSEEIAWLPPEARDHEPRRALDGGADGLDVLRRIAAVAGDWLAPGGHLLVEESDEQAPVAAEVMRAHGLRARIAESEELGATVVIGTRA</sequence>
<keyword evidence="3" id="KW-0808">Transferase</keyword>
<keyword evidence="5" id="KW-1185">Reference proteome</keyword>
<feature type="domain" description="Methyltransferase small" evidence="2">
    <location>
        <begin position="141"/>
        <end position="220"/>
    </location>
</feature>